<feature type="signal peptide" evidence="1">
    <location>
        <begin position="1"/>
        <end position="22"/>
    </location>
</feature>
<dbReference type="AlphaFoldDB" id="A0A7T0H1I8"/>
<feature type="chain" id="PRO_5032330109" evidence="1">
    <location>
        <begin position="23"/>
        <end position="61"/>
    </location>
</feature>
<gene>
    <name evidence="2" type="ORF">IDM36_05515</name>
</gene>
<dbReference type="EMBL" id="CP061801">
    <property type="protein sequence ID" value="QPK01597.1"/>
    <property type="molecule type" value="Genomic_DNA"/>
</dbReference>
<proteinExistence type="predicted"/>
<reference evidence="2" key="1">
    <citation type="submission" date="2020-09" db="EMBL/GenBank/DDBJ databases">
        <title>First Report of a novel Colistin-Resistant species of Enterobacter cloacae complex Producing MCR-5 isolated from hospital sewage water.</title>
        <authorList>
            <person name="Zhou K."/>
        </authorList>
    </citation>
    <scope>NUCLEOTIDE SEQUENCE [LARGE SCALE GENOMIC DNA]</scope>
    <source>
        <strain evidence="2">HSW1412</strain>
    </source>
</reference>
<keyword evidence="1" id="KW-0732">Signal</keyword>
<organism evidence="2">
    <name type="scientific">Enterobacter mori</name>
    <dbReference type="NCBI Taxonomy" id="539813"/>
    <lineage>
        <taxon>Bacteria</taxon>
        <taxon>Pseudomonadati</taxon>
        <taxon>Pseudomonadota</taxon>
        <taxon>Gammaproteobacteria</taxon>
        <taxon>Enterobacterales</taxon>
        <taxon>Enterobacteriaceae</taxon>
        <taxon>Enterobacter</taxon>
    </lineage>
</organism>
<evidence type="ECO:0000313" key="2">
    <source>
        <dbReference type="EMBL" id="QPK01597.1"/>
    </source>
</evidence>
<evidence type="ECO:0000256" key="1">
    <source>
        <dbReference type="SAM" id="SignalP"/>
    </source>
</evidence>
<sequence length="61" mass="6372">MKTISIVSALLLAAVLSTGAMAAENRFSIPEAGSNIDTSMENHIDVGHAFDKENLTAGNLL</sequence>
<accession>A0A7T0H1I8</accession>
<name>A0A7T0H1I8_9ENTR</name>
<protein>
    <submittedName>
        <fullName evidence="2">Uncharacterized protein</fullName>
    </submittedName>
</protein>